<dbReference type="PATRIC" id="fig|1191523.3.peg.3"/>
<dbReference type="SUPFAM" id="SSF47384">
    <property type="entry name" value="Homodimeric domain of signal transducing histidine kinase"/>
    <property type="match status" value="1"/>
</dbReference>
<dbReference type="STRING" id="1191523.MROS_0003"/>
<keyword evidence="5" id="KW-0808">Transferase</keyword>
<dbReference type="PANTHER" id="PTHR43047:SF72">
    <property type="entry name" value="OSMOSENSING HISTIDINE PROTEIN KINASE SLN1"/>
    <property type="match status" value="1"/>
</dbReference>
<feature type="domain" description="Histidine kinase" evidence="9">
    <location>
        <begin position="271"/>
        <end position="493"/>
    </location>
</feature>
<dbReference type="HOGENOM" id="CLU_000445_104_15_10"/>
<dbReference type="eggNOG" id="COG2205">
    <property type="taxonomic scope" value="Bacteria"/>
</dbReference>
<dbReference type="eggNOG" id="COG3850">
    <property type="taxonomic scope" value="Bacteria"/>
</dbReference>
<dbReference type="GO" id="GO:0005886">
    <property type="term" value="C:plasma membrane"/>
    <property type="evidence" value="ECO:0007669"/>
    <property type="project" value="TreeGrafter"/>
</dbReference>
<evidence type="ECO:0000313" key="11">
    <source>
        <dbReference type="EMBL" id="AFN73247.1"/>
    </source>
</evidence>
<dbReference type="Proteomes" id="UP000009011">
    <property type="component" value="Chromosome"/>
</dbReference>
<dbReference type="InterPro" id="IPR003594">
    <property type="entry name" value="HATPase_dom"/>
</dbReference>
<evidence type="ECO:0000256" key="8">
    <source>
        <dbReference type="SAM" id="Phobius"/>
    </source>
</evidence>
<dbReference type="InterPro" id="IPR005467">
    <property type="entry name" value="His_kinase_dom"/>
</dbReference>
<evidence type="ECO:0000259" key="10">
    <source>
        <dbReference type="PROSITE" id="PS50885"/>
    </source>
</evidence>
<evidence type="ECO:0000256" key="4">
    <source>
        <dbReference type="ARBA" id="ARBA00022553"/>
    </source>
</evidence>
<name>I6YRS5_MELRP</name>
<dbReference type="EMBL" id="CP003557">
    <property type="protein sequence ID" value="AFN73247.1"/>
    <property type="molecule type" value="Genomic_DNA"/>
</dbReference>
<evidence type="ECO:0000313" key="12">
    <source>
        <dbReference type="Proteomes" id="UP000009011"/>
    </source>
</evidence>
<dbReference type="Pfam" id="PF02518">
    <property type="entry name" value="HATPase_c"/>
    <property type="match status" value="1"/>
</dbReference>
<keyword evidence="8" id="KW-0812">Transmembrane</keyword>
<dbReference type="Pfam" id="PF00512">
    <property type="entry name" value="HisKA"/>
    <property type="match status" value="1"/>
</dbReference>
<accession>I6YRS5</accession>
<dbReference type="InterPro" id="IPR036097">
    <property type="entry name" value="HisK_dim/P_sf"/>
</dbReference>
<dbReference type="InterPro" id="IPR003661">
    <property type="entry name" value="HisK_dim/P_dom"/>
</dbReference>
<dbReference type="EC" id="2.7.13.3" evidence="3"/>
<dbReference type="KEGG" id="mro:MROS_0003"/>
<dbReference type="GO" id="GO:0009927">
    <property type="term" value="F:histidine phosphotransfer kinase activity"/>
    <property type="evidence" value="ECO:0007669"/>
    <property type="project" value="TreeGrafter"/>
</dbReference>
<keyword evidence="8" id="KW-1133">Transmembrane helix</keyword>
<dbReference type="InterPro" id="IPR003660">
    <property type="entry name" value="HAMP_dom"/>
</dbReference>
<dbReference type="PROSITE" id="PS50885">
    <property type="entry name" value="HAMP"/>
    <property type="match status" value="1"/>
</dbReference>
<gene>
    <name evidence="11" type="ordered locus">MROS_0003</name>
</gene>
<feature type="coiled-coil region" evidence="7">
    <location>
        <begin position="226"/>
        <end position="257"/>
    </location>
</feature>
<dbReference type="Pfam" id="PF00672">
    <property type="entry name" value="HAMP"/>
    <property type="match status" value="1"/>
</dbReference>
<dbReference type="SMART" id="SM00304">
    <property type="entry name" value="HAMP"/>
    <property type="match status" value="1"/>
</dbReference>
<feature type="transmembrane region" description="Helical" evidence="8">
    <location>
        <begin position="159"/>
        <end position="182"/>
    </location>
</feature>
<protein>
    <recommendedName>
        <fullName evidence="3">histidine kinase</fullName>
        <ecNumber evidence="3">2.7.13.3</ecNumber>
    </recommendedName>
</protein>
<proteinExistence type="predicted"/>
<feature type="transmembrane region" description="Helical" evidence="8">
    <location>
        <begin position="12"/>
        <end position="31"/>
    </location>
</feature>
<dbReference type="InterPro" id="IPR036890">
    <property type="entry name" value="HATPase_C_sf"/>
</dbReference>
<organism evidence="11 12">
    <name type="scientific">Melioribacter roseus (strain DSM 23840 / JCM 17771 / VKM B-2668 / P3M-2)</name>
    <dbReference type="NCBI Taxonomy" id="1191523"/>
    <lineage>
        <taxon>Bacteria</taxon>
        <taxon>Pseudomonadati</taxon>
        <taxon>Ignavibacteriota</taxon>
        <taxon>Ignavibacteria</taxon>
        <taxon>Ignavibacteriales</taxon>
        <taxon>Melioribacteraceae</taxon>
        <taxon>Melioribacter</taxon>
    </lineage>
</organism>
<dbReference type="Gene3D" id="3.30.565.10">
    <property type="entry name" value="Histidine kinase-like ATPase, C-terminal domain"/>
    <property type="match status" value="1"/>
</dbReference>
<evidence type="ECO:0000256" key="2">
    <source>
        <dbReference type="ARBA" id="ARBA00004370"/>
    </source>
</evidence>
<dbReference type="Gene3D" id="1.10.287.130">
    <property type="match status" value="1"/>
</dbReference>
<evidence type="ECO:0000256" key="7">
    <source>
        <dbReference type="SAM" id="Coils"/>
    </source>
</evidence>
<evidence type="ECO:0000256" key="3">
    <source>
        <dbReference type="ARBA" id="ARBA00012438"/>
    </source>
</evidence>
<dbReference type="OrthoDB" id="9766459at2"/>
<dbReference type="CDD" id="cd00082">
    <property type="entry name" value="HisKA"/>
    <property type="match status" value="1"/>
</dbReference>
<comment type="subcellular location">
    <subcellularLocation>
        <location evidence="2">Membrane</location>
    </subcellularLocation>
</comment>
<keyword evidence="12" id="KW-1185">Reference proteome</keyword>
<keyword evidence="6 11" id="KW-0418">Kinase</keyword>
<evidence type="ECO:0000256" key="5">
    <source>
        <dbReference type="ARBA" id="ARBA00022679"/>
    </source>
</evidence>
<dbReference type="InterPro" id="IPR004358">
    <property type="entry name" value="Sig_transdc_His_kin-like_C"/>
</dbReference>
<dbReference type="SUPFAM" id="SSF158472">
    <property type="entry name" value="HAMP domain-like"/>
    <property type="match status" value="1"/>
</dbReference>
<dbReference type="GO" id="GO:0000155">
    <property type="term" value="F:phosphorelay sensor kinase activity"/>
    <property type="evidence" value="ECO:0007669"/>
    <property type="project" value="InterPro"/>
</dbReference>
<evidence type="ECO:0000256" key="1">
    <source>
        <dbReference type="ARBA" id="ARBA00000085"/>
    </source>
</evidence>
<dbReference type="Gene3D" id="6.10.340.10">
    <property type="match status" value="1"/>
</dbReference>
<keyword evidence="7" id="KW-0175">Coiled coil</keyword>
<evidence type="ECO:0000256" key="6">
    <source>
        <dbReference type="ARBA" id="ARBA00022777"/>
    </source>
</evidence>
<dbReference type="SMART" id="SM00388">
    <property type="entry name" value="HisKA"/>
    <property type="match status" value="1"/>
</dbReference>
<dbReference type="PRINTS" id="PR00344">
    <property type="entry name" value="BCTRLSENSOR"/>
</dbReference>
<keyword evidence="4" id="KW-0597">Phosphoprotein</keyword>
<dbReference type="SMART" id="SM00387">
    <property type="entry name" value="HATPase_c"/>
    <property type="match status" value="1"/>
</dbReference>
<comment type="catalytic activity">
    <reaction evidence="1">
        <text>ATP + protein L-histidine = ADP + protein N-phospho-L-histidine.</text>
        <dbReference type="EC" id="2.7.13.3"/>
    </reaction>
</comment>
<dbReference type="PROSITE" id="PS50109">
    <property type="entry name" value="HIS_KIN"/>
    <property type="match status" value="1"/>
</dbReference>
<feature type="domain" description="HAMP" evidence="10">
    <location>
        <begin position="179"/>
        <end position="231"/>
    </location>
</feature>
<dbReference type="AlphaFoldDB" id="I6YRS5"/>
<sequence>MALFFNTFRKKIILTFSLILAAISVFIYFYFPSVIIEEQTKSLKNKANELAEITVYGISAAVGFRDHDALVEGIEPIVQDNNILYVVIHLGKSDSVYYAYNYRIASENDYLRVEGIGYRDNLFKIKKEILFEGYKEGDLYLGYSFDEINNTISRVRRNIAMISLLVFGIGIFAAWLMGGILVRPMVHLSEVAQHIAAGKHTERAEIDTKDEIGKLAASFNEMTDKLITTNKKLEKINEDLEKIVAERTKELVEAKEAAEESDRMKSIFLAQMSHEIRTPITTILSYLSLIKEEFVSKDCGNEDVAGFFNSIDKGVVRLLNTIDSILHMSQLQAGNYKPKYMRIALYRDVLINLINEFKIKAEQKGLSLELDVSDSEIYVVADKYSLTQVFANLIDNSIKYTNKGYVKVYLLKKSADKITMVVEDSGIGISEEFLKIIFSPFTQEEMGYTRSYDGTGLGMALVKNYCEINNIDISIKSKKGEGTIVFLDIKIEE</sequence>
<reference evidence="11 12" key="1">
    <citation type="journal article" date="2013" name="PLoS ONE">
        <title>Genomic analysis of Melioribacter roseus, facultatively anaerobic organotrophic bacterium representing a novel deep lineage within Bacteriodetes/Chlorobi group.</title>
        <authorList>
            <person name="Kadnikov V.V."/>
            <person name="Mardanov A.V."/>
            <person name="Podosokorskaya O.A."/>
            <person name="Gavrilov S.N."/>
            <person name="Kublanov I.V."/>
            <person name="Beletsky A.V."/>
            <person name="Bonch-Osmolovskaya E.A."/>
            <person name="Ravin N.V."/>
        </authorList>
    </citation>
    <scope>NUCLEOTIDE SEQUENCE [LARGE SCALE GENOMIC DNA]</scope>
    <source>
        <strain evidence="12">JCM 17771 / P3M-2</strain>
    </source>
</reference>
<evidence type="ECO:0000259" key="9">
    <source>
        <dbReference type="PROSITE" id="PS50109"/>
    </source>
</evidence>
<dbReference type="CDD" id="cd06225">
    <property type="entry name" value="HAMP"/>
    <property type="match status" value="1"/>
</dbReference>
<keyword evidence="8" id="KW-0472">Membrane</keyword>
<dbReference type="SUPFAM" id="SSF55874">
    <property type="entry name" value="ATPase domain of HSP90 chaperone/DNA topoisomerase II/histidine kinase"/>
    <property type="match status" value="1"/>
</dbReference>
<dbReference type="RefSeq" id="WP_014854684.1">
    <property type="nucleotide sequence ID" value="NC_018178.1"/>
</dbReference>
<dbReference type="PANTHER" id="PTHR43047">
    <property type="entry name" value="TWO-COMPONENT HISTIDINE PROTEIN KINASE"/>
    <property type="match status" value="1"/>
</dbReference>